<accession>A0A364L6G7</accession>
<dbReference type="PANTHER" id="PTHR35042">
    <property type="entry name" value="ANTHRONE OXYGENASE ENCC"/>
    <property type="match status" value="1"/>
</dbReference>
<protein>
    <recommendedName>
        <fullName evidence="9">DUF1772 domain-containing protein</fullName>
    </recommendedName>
</protein>
<dbReference type="GO" id="GO:0016020">
    <property type="term" value="C:membrane"/>
    <property type="evidence" value="ECO:0007669"/>
    <property type="project" value="UniProtKB-SubCell"/>
</dbReference>
<dbReference type="Pfam" id="PF08592">
    <property type="entry name" value="Anthrone_oxy"/>
    <property type="match status" value="1"/>
</dbReference>
<dbReference type="AlphaFoldDB" id="A0A364L6G7"/>
<dbReference type="EMBL" id="MIKG01000015">
    <property type="protein sequence ID" value="RAO71301.1"/>
    <property type="molecule type" value="Genomic_DNA"/>
</dbReference>
<evidence type="ECO:0008006" key="9">
    <source>
        <dbReference type="Google" id="ProtNLM"/>
    </source>
</evidence>
<dbReference type="Proteomes" id="UP000249363">
    <property type="component" value="Unassembled WGS sequence"/>
</dbReference>
<keyword evidence="3 6" id="KW-1133">Transmembrane helix</keyword>
<feature type="transmembrane region" description="Helical" evidence="6">
    <location>
        <begin position="12"/>
        <end position="37"/>
    </location>
</feature>
<evidence type="ECO:0000256" key="3">
    <source>
        <dbReference type="ARBA" id="ARBA00022989"/>
    </source>
</evidence>
<keyword evidence="8" id="KW-1185">Reference proteome</keyword>
<dbReference type="GeneID" id="63796529"/>
<evidence type="ECO:0000313" key="8">
    <source>
        <dbReference type="Proteomes" id="UP000249363"/>
    </source>
</evidence>
<dbReference type="OrthoDB" id="5954308at2759"/>
<sequence>MADSTLVKTAQVSAIVTAAAASGGILSISLFTIPSLILKRAPQTNGRTATTLGAPLSHIARQWHSAYDLGHKLFPSMAITSSLLYSFAAYTLGRERGVTGRQVGLLYTAAGLNVMIAPFTLLAIVAVNNVIVTYTSGKHDLPADGKEDAQDEQTEKEFVGLLEKWSLLNAIRGLFPLAGAGLGAAVSFGLLS</sequence>
<keyword evidence="4 6" id="KW-0472">Membrane</keyword>
<comment type="similarity">
    <text evidence="5">Belongs to the anthrone oxygenase family.</text>
</comment>
<gene>
    <name evidence="7" type="ORF">BHQ10_007313</name>
</gene>
<feature type="transmembrane region" description="Helical" evidence="6">
    <location>
        <begin position="105"/>
        <end position="127"/>
    </location>
</feature>
<reference evidence="7 8" key="1">
    <citation type="journal article" date="2017" name="Biotechnol. Biofuels">
        <title>Differential beta-glucosidase expression as a function of carbon source availability in Talaromyces amestolkiae: a genomic and proteomic approach.</title>
        <authorList>
            <person name="de Eugenio L.I."/>
            <person name="Mendez-Liter J.A."/>
            <person name="Nieto-Dominguez M."/>
            <person name="Alonso L."/>
            <person name="Gil-Munoz J."/>
            <person name="Barriuso J."/>
            <person name="Prieto A."/>
            <person name="Martinez M.J."/>
        </authorList>
    </citation>
    <scope>NUCLEOTIDE SEQUENCE [LARGE SCALE GENOMIC DNA]</scope>
    <source>
        <strain evidence="7 8">CIB</strain>
    </source>
</reference>
<feature type="transmembrane region" description="Helical" evidence="6">
    <location>
        <begin position="73"/>
        <end position="93"/>
    </location>
</feature>
<keyword evidence="2 6" id="KW-0812">Transmembrane</keyword>
<evidence type="ECO:0000256" key="2">
    <source>
        <dbReference type="ARBA" id="ARBA00022692"/>
    </source>
</evidence>
<dbReference type="STRING" id="1196081.A0A364L6G7"/>
<organism evidence="7 8">
    <name type="scientific">Talaromyces amestolkiae</name>
    <dbReference type="NCBI Taxonomy" id="1196081"/>
    <lineage>
        <taxon>Eukaryota</taxon>
        <taxon>Fungi</taxon>
        <taxon>Dikarya</taxon>
        <taxon>Ascomycota</taxon>
        <taxon>Pezizomycotina</taxon>
        <taxon>Eurotiomycetes</taxon>
        <taxon>Eurotiomycetidae</taxon>
        <taxon>Eurotiales</taxon>
        <taxon>Trichocomaceae</taxon>
        <taxon>Talaromyces</taxon>
        <taxon>Talaromyces sect. Talaromyces</taxon>
    </lineage>
</organism>
<comment type="caution">
    <text evidence="7">The sequence shown here is derived from an EMBL/GenBank/DDBJ whole genome shotgun (WGS) entry which is preliminary data.</text>
</comment>
<evidence type="ECO:0000256" key="1">
    <source>
        <dbReference type="ARBA" id="ARBA00004141"/>
    </source>
</evidence>
<proteinExistence type="inferred from homology"/>
<dbReference type="InterPro" id="IPR013901">
    <property type="entry name" value="Anthrone_oxy"/>
</dbReference>
<name>A0A364L6G7_TALAM</name>
<comment type="subcellular location">
    <subcellularLocation>
        <location evidence="1">Membrane</location>
        <topology evidence="1">Multi-pass membrane protein</topology>
    </subcellularLocation>
</comment>
<evidence type="ECO:0000256" key="4">
    <source>
        <dbReference type="ARBA" id="ARBA00023136"/>
    </source>
</evidence>
<feature type="transmembrane region" description="Helical" evidence="6">
    <location>
        <begin position="170"/>
        <end position="191"/>
    </location>
</feature>
<evidence type="ECO:0000256" key="5">
    <source>
        <dbReference type="ARBA" id="ARBA00034313"/>
    </source>
</evidence>
<dbReference type="PANTHER" id="PTHR35042:SF1">
    <property type="entry name" value="DUF1772-DOMAIN-CONTAINING PROTEIN"/>
    <property type="match status" value="1"/>
</dbReference>
<evidence type="ECO:0000256" key="6">
    <source>
        <dbReference type="SAM" id="Phobius"/>
    </source>
</evidence>
<dbReference type="RefSeq" id="XP_040735817.1">
    <property type="nucleotide sequence ID" value="XM_040879996.1"/>
</dbReference>
<evidence type="ECO:0000313" key="7">
    <source>
        <dbReference type="EMBL" id="RAO71301.1"/>
    </source>
</evidence>